<evidence type="ECO:0000313" key="2">
    <source>
        <dbReference type="Proteomes" id="UP000288279"/>
    </source>
</evidence>
<gene>
    <name evidence="1" type="ORF">CWI83_00845</name>
</gene>
<reference evidence="1 2" key="1">
    <citation type="journal article" date="2011" name="Front. Microbiol.">
        <title>Genomic signatures of strain selection and enhancement in Bacillus atrophaeus var. globigii, a historical biowarfare simulant.</title>
        <authorList>
            <person name="Gibbons H.S."/>
            <person name="Broomall S.M."/>
            <person name="McNew L.A."/>
            <person name="Daligault H."/>
            <person name="Chapman C."/>
            <person name="Bruce D."/>
            <person name="Karavis M."/>
            <person name="Krepps M."/>
            <person name="McGregor P.A."/>
            <person name="Hong C."/>
            <person name="Park K.H."/>
            <person name="Akmal A."/>
            <person name="Feldman A."/>
            <person name="Lin J.S."/>
            <person name="Chang W.E."/>
            <person name="Higgs B.W."/>
            <person name="Demirev P."/>
            <person name="Lindquist J."/>
            <person name="Liem A."/>
            <person name="Fochler E."/>
            <person name="Read T.D."/>
            <person name="Tapia R."/>
            <person name="Johnson S."/>
            <person name="Bishop-Lilly K.A."/>
            <person name="Detter C."/>
            <person name="Han C."/>
            <person name="Sozhamannan S."/>
            <person name="Rosenzweig C.N."/>
            <person name="Skowronski E.W."/>
        </authorList>
    </citation>
    <scope>NUCLEOTIDE SEQUENCE [LARGE SCALE GENOMIC DNA]</scope>
    <source>
        <strain evidence="1 2">PIT1</strain>
    </source>
</reference>
<proteinExistence type="predicted"/>
<dbReference type="EMBL" id="PIQG01000001">
    <property type="protein sequence ID" value="RUO79098.1"/>
    <property type="molecule type" value="Genomic_DNA"/>
</dbReference>
<name>A0A432ZMJ8_9GAMM</name>
<dbReference type="Proteomes" id="UP000288279">
    <property type="component" value="Unassembled WGS sequence"/>
</dbReference>
<organism evidence="1 2">
    <name type="scientific">Pseudidiomarina taiwanensis</name>
    <dbReference type="NCBI Taxonomy" id="337250"/>
    <lineage>
        <taxon>Bacteria</taxon>
        <taxon>Pseudomonadati</taxon>
        <taxon>Pseudomonadota</taxon>
        <taxon>Gammaproteobacteria</taxon>
        <taxon>Alteromonadales</taxon>
        <taxon>Idiomarinaceae</taxon>
        <taxon>Pseudidiomarina</taxon>
    </lineage>
</organism>
<protein>
    <submittedName>
        <fullName evidence="1">Uncharacterized protein</fullName>
    </submittedName>
</protein>
<dbReference type="AlphaFoldDB" id="A0A432ZMJ8"/>
<dbReference type="RefSeq" id="WP_126824440.1">
    <property type="nucleotide sequence ID" value="NZ_PIQG01000001.1"/>
</dbReference>
<sequence>MESSKNLFENHHGNGFFTVDEIVQFNILSVPFDKVSTKLKQYIYVSDITYAPDNRLIKINGYFVIGGTESYKLTEIDDEFKASPVVITKITSVILGEDSLTERPIPYLPSSEYKLITKLSLTEPLYSFAELIRVCDALDLGMPELPNIDARSKKIHDGIYFPISTRKLRAALEAQEIYWVPYLDSGQPPQQKMVIFDIDKALGKTSSAPSRTANELALAIMPDGFKYK</sequence>
<keyword evidence="2" id="KW-1185">Reference proteome</keyword>
<comment type="caution">
    <text evidence="1">The sequence shown here is derived from an EMBL/GenBank/DDBJ whole genome shotgun (WGS) entry which is preliminary data.</text>
</comment>
<evidence type="ECO:0000313" key="1">
    <source>
        <dbReference type="EMBL" id="RUO79098.1"/>
    </source>
</evidence>
<accession>A0A432ZMJ8</accession>